<dbReference type="PANTHER" id="PTHR21636">
    <property type="entry name" value="PROTEIN DOK-7"/>
    <property type="match status" value="1"/>
</dbReference>
<dbReference type="AlphaFoldDB" id="A0A914LGI0"/>
<reference evidence="3" key="1">
    <citation type="submission" date="2022-11" db="UniProtKB">
        <authorList>
            <consortium name="WormBaseParasite"/>
        </authorList>
    </citation>
    <scope>IDENTIFICATION</scope>
</reference>
<feature type="compositionally biased region" description="Low complexity" evidence="1">
    <location>
        <begin position="579"/>
        <end position="590"/>
    </location>
</feature>
<organism evidence="2 3">
    <name type="scientific">Meloidogyne incognita</name>
    <name type="common">Southern root-knot nematode worm</name>
    <name type="synonym">Oxyuris incognita</name>
    <dbReference type="NCBI Taxonomy" id="6306"/>
    <lineage>
        <taxon>Eukaryota</taxon>
        <taxon>Metazoa</taxon>
        <taxon>Ecdysozoa</taxon>
        <taxon>Nematoda</taxon>
        <taxon>Chromadorea</taxon>
        <taxon>Rhabditida</taxon>
        <taxon>Tylenchina</taxon>
        <taxon>Tylenchomorpha</taxon>
        <taxon>Tylenchoidea</taxon>
        <taxon>Meloidogynidae</taxon>
        <taxon>Meloidogyninae</taxon>
        <taxon>Meloidogyne</taxon>
        <taxon>Meloidogyne incognita group</taxon>
    </lineage>
</organism>
<accession>A0A914LGI0</accession>
<evidence type="ECO:0000313" key="2">
    <source>
        <dbReference type="Proteomes" id="UP000887563"/>
    </source>
</evidence>
<evidence type="ECO:0000256" key="1">
    <source>
        <dbReference type="SAM" id="MobiDB-lite"/>
    </source>
</evidence>
<name>A0A914LGI0_MELIC</name>
<dbReference type="GO" id="GO:0007528">
    <property type="term" value="P:neuromuscular junction development"/>
    <property type="evidence" value="ECO:0007669"/>
    <property type="project" value="TreeGrafter"/>
</dbReference>
<dbReference type="GO" id="GO:0019901">
    <property type="term" value="F:protein kinase binding"/>
    <property type="evidence" value="ECO:0007669"/>
    <property type="project" value="InterPro"/>
</dbReference>
<sequence>MGICRFLLSRKEEVSLFDNGLRIESSLKILTNDKWLSRYVVCQRRCLAEPPLIGIFKNAKRRERGEHLDLFYLHNYIGYEYGFKFKHSNKTLAILIQSQTLVFSFDNVESLVFWKEWLKDVCGRSAMFFVRIYSAPKDNSTTRLCSKGARIHITRYALVIVQEVPPKQRFYLNLEDLSDVECVQNKFAFRAMSYAWNQPRTFIFTSEQVPELTAKLQCLLKAKQYFNHSNQVSRLSSLKNSSLGQTSTANHPMQQFFAPSPIFYANDNSEGHHSPVPLFTSLYANENDEAFRASYNSDENSPGPPPPKKKSFEEGHYAIPVDLGCEHEIVDSVEDLIDGPIRSRGEAFRASYNSDENGPGPPPPKKKSFEEGHYAIPVDLGCEHEIVDSVEDLIDGPIRSRGGSNIINNGLVEDFHFIEGTPAQFLNQQLLASEPVTNSIFEIPPPGLVKPLIDLHILSSGSKIRRSLAQKLKRHLDGSYSKYDGDRSSNSYPKDLSDGSHKQRKPPSKKSITPTKELMTKLIANPITEEEPLSAAQSPLSCRPSRLVRDESFNSSISSTARIDNAVLKGKERLKMSRRSSTSVSNRNSTANESEKSSINNSDVENCMDEVNIESFDPKIQEQNCVDDSTETRSTSQSISTAHTSGTRHTSVAEQNTYGNLCSESTSSTGLNQNNSLAISLEDLRDPDFKIRGFSVTSLKEHSISNGRSSNMSERSLSICSELNSRIMFQRGGRNRASGKSNKVVEVPVPPQHPPPLPPRKISSQPCMPKPLQLLSKFDGDYADIDELMINERNVPSDDVLLHHRFNPIYSNGAGTMPVSNENIDYVQICPMATTALKELSTTRSNSFKRSNSLYDILSIHQPKDTTKIQNSEADYYASFDWTNVCMSPRALTSSASYLTHMLNKGNPQGKDSANSPGKKTNRK</sequence>
<proteinExistence type="predicted"/>
<feature type="compositionally biased region" description="Polar residues" evidence="1">
    <location>
        <begin position="621"/>
        <end position="652"/>
    </location>
</feature>
<protein>
    <submittedName>
        <fullName evidence="3">PH domain-containing protein</fullName>
    </submittedName>
</protein>
<feature type="compositionally biased region" description="Polar residues" evidence="1">
    <location>
        <begin position="906"/>
        <end position="924"/>
    </location>
</feature>
<feature type="region of interest" description="Disordered" evidence="1">
    <location>
        <begin position="569"/>
        <end position="605"/>
    </location>
</feature>
<dbReference type="InterPro" id="IPR011993">
    <property type="entry name" value="PH-like_dom_sf"/>
</dbReference>
<feature type="compositionally biased region" description="Pro residues" evidence="1">
    <location>
        <begin position="748"/>
        <end position="759"/>
    </location>
</feature>
<dbReference type="PANTHER" id="PTHR21636:SF2">
    <property type="entry name" value="PROTEIN DOK-7"/>
    <property type="match status" value="1"/>
</dbReference>
<dbReference type="Gene3D" id="2.30.29.30">
    <property type="entry name" value="Pleckstrin-homology domain (PH domain)/Phosphotyrosine-binding domain (PTB)"/>
    <property type="match status" value="1"/>
</dbReference>
<feature type="region of interest" description="Disordered" evidence="1">
    <location>
        <begin position="479"/>
        <end position="517"/>
    </location>
</feature>
<dbReference type="InterPro" id="IPR037746">
    <property type="entry name" value="Dok-7"/>
</dbReference>
<feature type="region of interest" description="Disordered" evidence="1">
    <location>
        <begin position="618"/>
        <end position="652"/>
    </location>
</feature>
<feature type="region of interest" description="Disordered" evidence="1">
    <location>
        <begin position="350"/>
        <end position="370"/>
    </location>
</feature>
<feature type="region of interest" description="Disordered" evidence="1">
    <location>
        <begin position="294"/>
        <end position="313"/>
    </location>
</feature>
<keyword evidence="2" id="KW-1185">Reference proteome</keyword>
<feature type="region of interest" description="Disordered" evidence="1">
    <location>
        <begin position="903"/>
        <end position="924"/>
    </location>
</feature>
<feature type="region of interest" description="Disordered" evidence="1">
    <location>
        <begin position="731"/>
        <end position="765"/>
    </location>
</feature>
<evidence type="ECO:0000313" key="3">
    <source>
        <dbReference type="WBParaSite" id="Minc3s00496g13295"/>
    </source>
</evidence>
<dbReference type="WBParaSite" id="Minc3s00496g13295">
    <property type="protein sequence ID" value="Minc3s00496g13295"/>
    <property type="gene ID" value="Minc3s00496g13295"/>
</dbReference>
<dbReference type="Proteomes" id="UP000887563">
    <property type="component" value="Unplaced"/>
</dbReference>